<feature type="transmembrane region" description="Helical" evidence="9">
    <location>
        <begin position="6"/>
        <end position="32"/>
    </location>
</feature>
<dbReference type="SUPFAM" id="SSF90123">
    <property type="entry name" value="ABC transporter transmembrane region"/>
    <property type="match status" value="2"/>
</dbReference>
<dbReference type="GO" id="GO:0016020">
    <property type="term" value="C:membrane"/>
    <property type="evidence" value="ECO:0007669"/>
    <property type="project" value="UniProtKB-SubCell"/>
</dbReference>
<dbReference type="InterPro" id="IPR003439">
    <property type="entry name" value="ABC_transporter-like_ATP-bd"/>
</dbReference>
<comment type="subcellular location">
    <subcellularLocation>
        <location evidence="1">Membrane</location>
        <topology evidence="1">Multi-pass membrane protein</topology>
    </subcellularLocation>
</comment>
<feature type="transmembrane region" description="Helical" evidence="9">
    <location>
        <begin position="874"/>
        <end position="893"/>
    </location>
</feature>
<feature type="transmembrane region" description="Helical" evidence="9">
    <location>
        <begin position="106"/>
        <end position="125"/>
    </location>
</feature>
<dbReference type="CDD" id="cd18577">
    <property type="entry name" value="ABC_6TM_Pgp_ABCB1_D1_like"/>
    <property type="match status" value="1"/>
</dbReference>
<dbReference type="InterPro" id="IPR027417">
    <property type="entry name" value="P-loop_NTPase"/>
</dbReference>
<dbReference type="Pfam" id="PF00005">
    <property type="entry name" value="ABC_tran"/>
    <property type="match status" value="2"/>
</dbReference>
<sequence length="1444" mass="159631">MTQISSWCALLAVVGGAGFLVNFGFMCSWIAFGELQAKNIRDRMFRGLLKKEMEWFDTQPDGISSLLVKTQTQTRELQIASSVALGSLSSCLAVAIANLVVALYTAWKLTLVLLASVPVSAFILARLGRPVKLAIHAQRRELSLASKYAVSAISAIELVKVFNGIDHETWQYLTTIRRSMDNYLIQARASAYQTGYAKFWVDSLFVVGFYYGAVLVDQGMSPGSVLTTFYATLTALQAIEAFVPLYLLLAKGISAAQDLRSVSYNIGNGQTVYPMMSGYIPRGCVGDIEMRDISFAYPSTPSKHALQKCSFHFRAGELHFIVGRSGSGKSTLGNLLSRFYEPLSGEILIDGNAIKTFDIGWLRYNICLIQQTSVLFNDSFFMNVAFGHMNPARAPMEEITTACEMALLQSTVSSLPSGMNTNIGVGGHNLSGGQKQRLALARAKLRDPPVLILDEITSESDPVSRQLIMQAIRRWRRGKTTIIITHEVTQIRDSDFVYVMDNGSVVQEGRYSELQKQPHGLLAQLIAATKITKWSKSPATLRSEAKQRGSTFVNFSRPLSDASQRGPLVPGSPSPGEALRGIPFSSHEVFTTTMRGSQLRLLGDHRRRNMDTAGTLNTLAAVTEDTPRRGFAGMIASLGRRLTPMRALIPHQSATRNSGEQAPIQLSPIKADNILYLQTTDDTARDSRHGSISSILQQQREARHAKTVPRQGHRIVIEAVPEENPMDDGEKTVALTLIAVYRTVWPCLGFKERIFILVGIFMSLVVAGSVPAFSVVFANLLGALYQNENRLESGQKWALVLLGIAISGAIATFLSRYLLEWAGQAWINTLRRQAFNRVLRQPKTWFEDSNHSAGRINECLDCDAEEMRNLISRFAPLLLIVVVMILASVIWALAISWKLTLVSLAGGPFLIAATNAYSKVTNKWESSCNKAVQEASTVVTETFTNLRVVRALTLEGFFTRKHDKLVRHTFDLGIQKTLFTAALYALWQSMFWFLTALIFWYAAVLLTANQEVTVQAILQVVNLLVLGLSTASSTLNSVPAISAAQAKASWLLYYANLPLEPFHESKGTKKLAHPLPIRFDAFSFAHPSKRNHYVLRNLTLSFEAGTSTAIVGPSGCGKSTIASLILGLHIPDTSISLRTGIPRQRLTFSFVPIQQIDIEKLRTQIGYVPQAPFLFPTSIAENIVYGLLEDSPLRAPKNIEQAARQAGIHEFVRSLPEGYDTIVGDGGQVLSGGQTQRVCIARALARRPEILVLDEPTSALDAESAEEIRHTIQSLLHPKLYNDWGSFVDTKRDYYKQERLCVIMITHSQEMMKMADRIVMIDEGRVAETGTYNELCEKKGRFFKLVGGRVCAGDPHPITPQKQTGAKNSEQDITSQARQANDSSQRRNSGEGEQEFSVRDRWIGARDVNWSAESGSSTGILSPMASPFIRTPRRREHRANQDDA</sequence>
<dbReference type="GO" id="GO:0140359">
    <property type="term" value="F:ABC-type transporter activity"/>
    <property type="evidence" value="ECO:0007669"/>
    <property type="project" value="InterPro"/>
</dbReference>
<dbReference type="OMA" id="TFWACLT"/>
<dbReference type="GO" id="GO:0005737">
    <property type="term" value="C:cytoplasm"/>
    <property type="evidence" value="ECO:0007669"/>
    <property type="project" value="UniProtKB-ARBA"/>
</dbReference>
<keyword evidence="6 9" id="KW-1133">Transmembrane helix</keyword>
<feature type="transmembrane region" description="Helical" evidence="9">
    <location>
        <begin position="977"/>
        <end position="1002"/>
    </location>
</feature>
<protein>
    <submittedName>
        <fullName evidence="12">Uncharacterized protein</fullName>
    </submittedName>
</protein>
<feature type="transmembrane region" description="Helical" evidence="9">
    <location>
        <begin position="228"/>
        <end position="250"/>
    </location>
</feature>
<dbReference type="PANTHER" id="PTHR24221">
    <property type="entry name" value="ATP-BINDING CASSETTE SUB-FAMILY B"/>
    <property type="match status" value="1"/>
</dbReference>
<dbReference type="FunFam" id="3.40.50.300:FF:001471">
    <property type="entry name" value="P-loop containing nucleoside triphosphate hydrolase protein"/>
    <property type="match status" value="1"/>
</dbReference>
<dbReference type="InterPro" id="IPR036640">
    <property type="entry name" value="ABC1_TM_sf"/>
</dbReference>
<evidence type="ECO:0000256" key="4">
    <source>
        <dbReference type="ARBA" id="ARBA00022741"/>
    </source>
</evidence>
<dbReference type="PROSITE" id="PS50893">
    <property type="entry name" value="ABC_TRANSPORTER_2"/>
    <property type="match status" value="2"/>
</dbReference>
<feature type="transmembrane region" description="Helical" evidence="9">
    <location>
        <begin position="199"/>
        <end position="216"/>
    </location>
</feature>
<evidence type="ECO:0000256" key="8">
    <source>
        <dbReference type="SAM" id="MobiDB-lite"/>
    </source>
</evidence>
<keyword evidence="4" id="KW-0547">Nucleotide-binding</keyword>
<dbReference type="Proteomes" id="UP000054516">
    <property type="component" value="Unassembled WGS sequence"/>
</dbReference>
<keyword evidence="13" id="KW-1185">Reference proteome</keyword>
<evidence type="ECO:0000256" key="5">
    <source>
        <dbReference type="ARBA" id="ARBA00022840"/>
    </source>
</evidence>
<evidence type="ECO:0000313" key="13">
    <source>
        <dbReference type="Proteomes" id="UP000054516"/>
    </source>
</evidence>
<dbReference type="InterPro" id="IPR039421">
    <property type="entry name" value="Type_1_exporter"/>
</dbReference>
<dbReference type="GO" id="GO:0016887">
    <property type="term" value="F:ATP hydrolysis activity"/>
    <property type="evidence" value="ECO:0007669"/>
    <property type="project" value="InterPro"/>
</dbReference>
<dbReference type="CDD" id="cd18578">
    <property type="entry name" value="ABC_6TM_Pgp_ABCB1_D2_like"/>
    <property type="match status" value="1"/>
</dbReference>
<organism evidence="12">
    <name type="scientific">Rosellinia necatrix</name>
    <name type="common">White root-rot fungus</name>
    <dbReference type="NCBI Taxonomy" id="77044"/>
    <lineage>
        <taxon>Eukaryota</taxon>
        <taxon>Fungi</taxon>
        <taxon>Dikarya</taxon>
        <taxon>Ascomycota</taxon>
        <taxon>Pezizomycotina</taxon>
        <taxon>Sordariomycetes</taxon>
        <taxon>Xylariomycetidae</taxon>
        <taxon>Xylariales</taxon>
        <taxon>Xylariaceae</taxon>
        <taxon>Rosellinia</taxon>
    </lineage>
</organism>
<dbReference type="InterPro" id="IPR003593">
    <property type="entry name" value="AAA+_ATPase"/>
</dbReference>
<dbReference type="FunFam" id="3.40.50.300:FF:000604">
    <property type="entry name" value="ABC transporter B family member 28"/>
    <property type="match status" value="1"/>
</dbReference>
<dbReference type="PROSITE" id="PS50929">
    <property type="entry name" value="ABC_TM1F"/>
    <property type="match status" value="2"/>
</dbReference>
<keyword evidence="2" id="KW-0813">Transport</keyword>
<dbReference type="PANTHER" id="PTHR24221:SF288">
    <property type="entry name" value="P-LOOP CONTAINING NUCLEOSIDE TRIPHOSPHATE HYDROLASE PROTEIN"/>
    <property type="match status" value="1"/>
</dbReference>
<evidence type="ECO:0000259" key="10">
    <source>
        <dbReference type="PROSITE" id="PS50893"/>
    </source>
</evidence>
<keyword evidence="5" id="KW-0067">ATP-binding</keyword>
<dbReference type="OrthoDB" id="6500128at2759"/>
<feature type="domain" description="ABC transporter" evidence="10">
    <location>
        <begin position="288"/>
        <end position="527"/>
    </location>
</feature>
<name>A0A1S7UM72_ROSNE</name>
<gene>
    <name evidence="12" type="ORF">SAMD00023353_0702560</name>
</gene>
<feature type="compositionally biased region" description="Basic and acidic residues" evidence="8">
    <location>
        <begin position="1384"/>
        <end position="1400"/>
    </location>
</feature>
<evidence type="ECO:0000256" key="1">
    <source>
        <dbReference type="ARBA" id="ARBA00004141"/>
    </source>
</evidence>
<evidence type="ECO:0000256" key="7">
    <source>
        <dbReference type="ARBA" id="ARBA00023136"/>
    </source>
</evidence>
<feature type="region of interest" description="Disordered" evidence="8">
    <location>
        <begin position="1354"/>
        <end position="1400"/>
    </location>
</feature>
<evidence type="ECO:0000256" key="9">
    <source>
        <dbReference type="SAM" id="Phobius"/>
    </source>
</evidence>
<feature type="transmembrane region" description="Helical" evidence="9">
    <location>
        <begin position="79"/>
        <end position="100"/>
    </location>
</feature>
<evidence type="ECO:0000256" key="6">
    <source>
        <dbReference type="ARBA" id="ARBA00022989"/>
    </source>
</evidence>
<dbReference type="Gene3D" id="3.40.50.300">
    <property type="entry name" value="P-loop containing nucleotide triphosphate hydrolases"/>
    <property type="match status" value="2"/>
</dbReference>
<dbReference type="InterPro" id="IPR011527">
    <property type="entry name" value="ABC1_TM_dom"/>
</dbReference>
<dbReference type="SMART" id="SM00382">
    <property type="entry name" value="AAA"/>
    <property type="match status" value="2"/>
</dbReference>
<feature type="domain" description="ABC transmembrane type-1" evidence="11">
    <location>
        <begin position="757"/>
        <end position="1043"/>
    </location>
</feature>
<dbReference type="SUPFAM" id="SSF52540">
    <property type="entry name" value="P-loop containing nucleoside triphosphate hydrolases"/>
    <property type="match status" value="2"/>
</dbReference>
<feature type="transmembrane region" description="Helical" evidence="9">
    <location>
        <begin position="754"/>
        <end position="777"/>
    </location>
</feature>
<evidence type="ECO:0000313" key="12">
    <source>
        <dbReference type="EMBL" id="GAP84432.2"/>
    </source>
</evidence>
<dbReference type="GO" id="GO:0005524">
    <property type="term" value="F:ATP binding"/>
    <property type="evidence" value="ECO:0007669"/>
    <property type="project" value="UniProtKB-KW"/>
</dbReference>
<evidence type="ECO:0000256" key="2">
    <source>
        <dbReference type="ARBA" id="ARBA00022448"/>
    </source>
</evidence>
<reference evidence="12" key="1">
    <citation type="submission" date="2016-03" db="EMBL/GenBank/DDBJ databases">
        <title>Draft genome sequence of Rosellinia necatrix.</title>
        <authorList>
            <person name="Kanematsu S."/>
        </authorList>
    </citation>
    <scope>NUCLEOTIDE SEQUENCE [LARGE SCALE GENOMIC DNA]</scope>
    <source>
        <strain evidence="12">W97</strain>
    </source>
</reference>
<keyword evidence="7 9" id="KW-0472">Membrane</keyword>
<evidence type="ECO:0000259" key="11">
    <source>
        <dbReference type="PROSITE" id="PS50929"/>
    </source>
</evidence>
<dbReference type="STRING" id="77044.A0A1S7UM72"/>
<feature type="region of interest" description="Disordered" evidence="8">
    <location>
        <begin position="1412"/>
        <end position="1444"/>
    </location>
</feature>
<feature type="compositionally biased region" description="Polar residues" evidence="8">
    <location>
        <begin position="1360"/>
        <end position="1383"/>
    </location>
</feature>
<feature type="domain" description="ABC transmembrane type-1" evidence="11">
    <location>
        <begin position="1"/>
        <end position="251"/>
    </location>
</feature>
<proteinExistence type="predicted"/>
<evidence type="ECO:0000256" key="3">
    <source>
        <dbReference type="ARBA" id="ARBA00022692"/>
    </source>
</evidence>
<accession>A0A1S7UM72</accession>
<feature type="transmembrane region" description="Helical" evidence="9">
    <location>
        <begin position="797"/>
        <end position="819"/>
    </location>
</feature>
<dbReference type="Pfam" id="PF00664">
    <property type="entry name" value="ABC_membrane"/>
    <property type="match status" value="2"/>
</dbReference>
<dbReference type="Gene3D" id="1.20.1560.10">
    <property type="entry name" value="ABC transporter type 1, transmembrane domain"/>
    <property type="match status" value="2"/>
</dbReference>
<feature type="domain" description="ABC transporter" evidence="10">
    <location>
        <begin position="1077"/>
        <end position="1348"/>
    </location>
</feature>
<keyword evidence="3 9" id="KW-0812">Transmembrane</keyword>
<dbReference type="EMBL" id="DF977452">
    <property type="protein sequence ID" value="GAP84432.2"/>
    <property type="molecule type" value="Genomic_DNA"/>
</dbReference>